<dbReference type="GO" id="GO:0016301">
    <property type="term" value="F:kinase activity"/>
    <property type="evidence" value="ECO:0007669"/>
    <property type="project" value="UniProtKB-KW"/>
</dbReference>
<keyword evidence="10" id="KW-0812">Transmembrane</keyword>
<dbReference type="Proteomes" id="UP001216440">
    <property type="component" value="Chromosome"/>
</dbReference>
<evidence type="ECO:0000256" key="10">
    <source>
        <dbReference type="SAM" id="Phobius"/>
    </source>
</evidence>
<keyword evidence="6 13" id="KW-0418">Kinase</keyword>
<keyword evidence="10" id="KW-0472">Membrane</keyword>
<keyword evidence="8" id="KW-0902">Two-component regulatory system</keyword>
<dbReference type="Pfam" id="PF02518">
    <property type="entry name" value="HATPase_c"/>
    <property type="match status" value="1"/>
</dbReference>
<dbReference type="PANTHER" id="PTHR24421">
    <property type="entry name" value="NITRATE/NITRITE SENSOR PROTEIN NARX-RELATED"/>
    <property type="match status" value="1"/>
</dbReference>
<evidence type="ECO:0000256" key="8">
    <source>
        <dbReference type="ARBA" id="ARBA00023012"/>
    </source>
</evidence>
<feature type="domain" description="DNA mismatch repair proteins mutS family" evidence="12">
    <location>
        <begin position="60"/>
        <end position="236"/>
    </location>
</feature>
<dbReference type="InterPro" id="IPR011712">
    <property type="entry name" value="Sig_transdc_His_kin_sub3_dim/P"/>
</dbReference>
<keyword evidence="15" id="KW-1185">Reference proteome</keyword>
<name>A0ABY8JU85_9ACTN</name>
<reference evidence="13 15" key="1">
    <citation type="submission" date="2023-03" db="EMBL/GenBank/DDBJ databases">
        <authorList>
            <person name="Mo P."/>
        </authorList>
    </citation>
    <scope>NUCLEOTIDE SEQUENCE [LARGE SCALE GENOMIC DNA]</scope>
    <source>
        <strain evidence="13 15">HUAS 5</strain>
    </source>
</reference>
<dbReference type="EC" id="2.7.13.3" evidence="2"/>
<feature type="transmembrane region" description="Helical" evidence="10">
    <location>
        <begin position="412"/>
        <end position="431"/>
    </location>
</feature>
<feature type="transmembrane region" description="Helical" evidence="10">
    <location>
        <begin position="367"/>
        <end position="385"/>
    </location>
</feature>
<evidence type="ECO:0000256" key="2">
    <source>
        <dbReference type="ARBA" id="ARBA00012438"/>
    </source>
</evidence>
<evidence type="ECO:0000256" key="5">
    <source>
        <dbReference type="ARBA" id="ARBA00022741"/>
    </source>
</evidence>
<gene>
    <name evidence="13" type="ORF">PYS65_00325</name>
    <name evidence="14" type="ORF">PYS65_33800</name>
</gene>
<dbReference type="SUPFAM" id="SSF55874">
    <property type="entry name" value="ATPase domain of HSP90 chaperone/DNA topoisomerase II/histidine kinase"/>
    <property type="match status" value="1"/>
</dbReference>
<dbReference type="InterPro" id="IPR027417">
    <property type="entry name" value="P-loop_NTPase"/>
</dbReference>
<dbReference type="EMBL" id="CP121682">
    <property type="protein sequence ID" value="WGD38744.1"/>
    <property type="molecule type" value="Genomic_DNA"/>
</dbReference>
<evidence type="ECO:0000259" key="12">
    <source>
        <dbReference type="SMART" id="SM00534"/>
    </source>
</evidence>
<evidence type="ECO:0000256" key="4">
    <source>
        <dbReference type="ARBA" id="ARBA00022679"/>
    </source>
</evidence>
<comment type="catalytic activity">
    <reaction evidence="1">
        <text>ATP + protein L-histidine = ADP + protein N-phospho-L-histidine.</text>
        <dbReference type="EC" id="2.7.13.3"/>
    </reaction>
</comment>
<dbReference type="Pfam" id="PF00488">
    <property type="entry name" value="MutS_V"/>
    <property type="match status" value="1"/>
</dbReference>
<dbReference type="EMBL" id="CP121682">
    <property type="protein sequence ID" value="WGD44704.1"/>
    <property type="molecule type" value="Genomic_DNA"/>
</dbReference>
<dbReference type="InterPro" id="IPR055558">
    <property type="entry name" value="DUF7134"/>
</dbReference>
<evidence type="ECO:0000313" key="14">
    <source>
        <dbReference type="EMBL" id="WGD44704.1"/>
    </source>
</evidence>
<keyword evidence="10" id="KW-1133">Transmembrane helix</keyword>
<dbReference type="PANTHER" id="PTHR24421:SF10">
    <property type="entry name" value="NITRATE_NITRITE SENSOR PROTEIN NARQ"/>
    <property type="match status" value="1"/>
</dbReference>
<sequence length="706" mass="75097">MGCLHLHQRLAAEQEPLCFPFPTALPAGAPALSCRGLYDPRLSLRRKERVVGNDVDADGVPLLVITGANAGGKSTFLRSVGVAQLMMQADMFVSAYSFAADVRAWLFTHFWREEDAEMESGKLDEELSRMSGIADLVMSGAMVLFNESFAATNEREGAEIARQITRALLDSGVKVLLVAHLFDLAHSLHKKPPAEGAVFLRAQRQADGSHTSRLEVGGPLPTGFAWICIAASSKSPLRLRGFGIEPWRRVSAFGRPVPGPGVVVGLCGLSLSSPDRMSPRWCSVSAGSAVSGCRFYGGGMVVISGWRRGAGAPLGTLDVLGPVVLFVLSVAAASVIPQEHRVAVRPAAVVLAGVCCFALLWRRRHPFGVLAVALVCGVGFQVLGVRESPLVTSPVIVSVYTVAVRTDRRTTWVVASASAALLVGAGVVFGSRSWLGDNVAMVAWTALPAAVGDGVRSRRAYVAAVEERAEYAERTREQEARQRVAAERIRIARELHDVVAHHIALINAQAGVAVHLVERRPEQLVTALEGIRDTSRSALEELRVTVGLLRQSDDPRAPRDPMPGLAQVPELLASFGRVGLSVGYTRRGVAGPPAPAVDLAAYRIVQEALTNVRKHAGADHARLCLHYRPQWLTVTVEDDGCARPDRPPSGTGHGLIGMRERAASVGGKLEAAARPGGGFTVTAELPLRPGAAVVAPVGRDAGEGWA</sequence>
<feature type="domain" description="Histidine kinase/HSP90-like ATPase" evidence="11">
    <location>
        <begin position="596"/>
        <end position="689"/>
    </location>
</feature>
<dbReference type="Gene3D" id="1.20.5.1930">
    <property type="match status" value="1"/>
</dbReference>
<proteinExistence type="predicted"/>
<dbReference type="Pfam" id="PF07730">
    <property type="entry name" value="HisKA_3"/>
    <property type="match status" value="1"/>
</dbReference>
<dbReference type="SUPFAM" id="SSF52540">
    <property type="entry name" value="P-loop containing nucleoside triphosphate hydrolases"/>
    <property type="match status" value="1"/>
</dbReference>
<feature type="transmembrane region" description="Helical" evidence="10">
    <location>
        <begin position="317"/>
        <end position="336"/>
    </location>
</feature>
<protein>
    <recommendedName>
        <fullName evidence="2">histidine kinase</fullName>
        <ecNumber evidence="2">2.7.13.3</ecNumber>
    </recommendedName>
</protein>
<evidence type="ECO:0000256" key="1">
    <source>
        <dbReference type="ARBA" id="ARBA00000085"/>
    </source>
</evidence>
<dbReference type="InterPro" id="IPR003594">
    <property type="entry name" value="HATPase_dom"/>
</dbReference>
<keyword evidence="5" id="KW-0547">Nucleotide-binding</keyword>
<evidence type="ECO:0000313" key="13">
    <source>
        <dbReference type="EMBL" id="WGD38744.1"/>
    </source>
</evidence>
<dbReference type="Pfam" id="PF23539">
    <property type="entry name" value="DUF7134"/>
    <property type="match status" value="1"/>
</dbReference>
<evidence type="ECO:0000259" key="11">
    <source>
        <dbReference type="SMART" id="SM00387"/>
    </source>
</evidence>
<dbReference type="InterPro" id="IPR000432">
    <property type="entry name" value="DNA_mismatch_repair_MutS_C"/>
</dbReference>
<dbReference type="CDD" id="cd16917">
    <property type="entry name" value="HATPase_UhpB-NarQ-NarX-like"/>
    <property type="match status" value="1"/>
</dbReference>
<dbReference type="RefSeq" id="WP_279331638.1">
    <property type="nucleotide sequence ID" value="NZ_CP121682.1"/>
</dbReference>
<accession>A0ABY8JU85</accession>
<evidence type="ECO:0000256" key="9">
    <source>
        <dbReference type="ARBA" id="ARBA00023125"/>
    </source>
</evidence>
<evidence type="ECO:0000256" key="6">
    <source>
        <dbReference type="ARBA" id="ARBA00022777"/>
    </source>
</evidence>
<feature type="transmembrane region" description="Helical" evidence="10">
    <location>
        <begin position="342"/>
        <end position="360"/>
    </location>
</feature>
<organism evidence="13 15">
    <name type="scientific">Streptomyces cathayae</name>
    <dbReference type="NCBI Taxonomy" id="3031124"/>
    <lineage>
        <taxon>Bacteria</taxon>
        <taxon>Bacillati</taxon>
        <taxon>Actinomycetota</taxon>
        <taxon>Actinomycetes</taxon>
        <taxon>Kitasatosporales</taxon>
        <taxon>Streptomycetaceae</taxon>
        <taxon>Streptomyces</taxon>
    </lineage>
</organism>
<keyword evidence="3" id="KW-0597">Phosphoprotein</keyword>
<dbReference type="InterPro" id="IPR050482">
    <property type="entry name" value="Sensor_HK_TwoCompSys"/>
</dbReference>
<evidence type="ECO:0000313" key="15">
    <source>
        <dbReference type="Proteomes" id="UP001216440"/>
    </source>
</evidence>
<dbReference type="SMART" id="SM00534">
    <property type="entry name" value="MUTSac"/>
    <property type="match status" value="1"/>
</dbReference>
<dbReference type="SMART" id="SM00387">
    <property type="entry name" value="HATPase_c"/>
    <property type="match status" value="1"/>
</dbReference>
<keyword evidence="9" id="KW-0238">DNA-binding</keyword>
<keyword evidence="7" id="KW-0067">ATP-binding</keyword>
<dbReference type="Gene3D" id="3.40.50.300">
    <property type="entry name" value="P-loop containing nucleotide triphosphate hydrolases"/>
    <property type="match status" value="1"/>
</dbReference>
<evidence type="ECO:0000256" key="3">
    <source>
        <dbReference type="ARBA" id="ARBA00022553"/>
    </source>
</evidence>
<dbReference type="Gene3D" id="3.30.565.10">
    <property type="entry name" value="Histidine kinase-like ATPase, C-terminal domain"/>
    <property type="match status" value="1"/>
</dbReference>
<keyword evidence="4" id="KW-0808">Transferase</keyword>
<evidence type="ECO:0000256" key="7">
    <source>
        <dbReference type="ARBA" id="ARBA00022840"/>
    </source>
</evidence>
<dbReference type="InterPro" id="IPR036890">
    <property type="entry name" value="HATPase_C_sf"/>
</dbReference>